<evidence type="ECO:0000313" key="2">
    <source>
        <dbReference type="Proteomes" id="UP000006514"/>
    </source>
</evidence>
<sequence>GTKQHQRVLQSIQRRTPAIHNAIARYNTCCARVRELVPAGRSFPLPQPLPTEISKLRNDPALLEDVWVSNIPAGCARWLTDSTVRVAIRAQLSLDRCAEERKRLSREEAQLLEWLKLEAKAVTVALYAP</sequence>
<reference evidence="2" key="1">
    <citation type="journal article" date="2012" name="Science">
        <title>The Paleozoic origin of enzymatic lignin decomposition reconstructed from 31 fungal genomes.</title>
        <authorList>
            <person name="Floudas D."/>
            <person name="Binder M."/>
            <person name="Riley R."/>
            <person name="Barry K."/>
            <person name="Blanchette R.A."/>
            <person name="Henrissat B."/>
            <person name="Martinez A.T."/>
            <person name="Otillar R."/>
            <person name="Spatafora J.W."/>
            <person name="Yadav J.S."/>
            <person name="Aerts A."/>
            <person name="Benoit I."/>
            <person name="Boyd A."/>
            <person name="Carlson A."/>
            <person name="Copeland A."/>
            <person name="Coutinho P.M."/>
            <person name="de Vries R.P."/>
            <person name="Ferreira P."/>
            <person name="Findley K."/>
            <person name="Foster B."/>
            <person name="Gaskell J."/>
            <person name="Glotzer D."/>
            <person name="Gorecki P."/>
            <person name="Heitman J."/>
            <person name="Hesse C."/>
            <person name="Hori C."/>
            <person name="Igarashi K."/>
            <person name="Jurgens J.A."/>
            <person name="Kallen N."/>
            <person name="Kersten P."/>
            <person name="Kohler A."/>
            <person name="Kuees U."/>
            <person name="Kumar T.K.A."/>
            <person name="Kuo A."/>
            <person name="LaButti K."/>
            <person name="Larrondo L.F."/>
            <person name="Lindquist E."/>
            <person name="Ling A."/>
            <person name="Lombard V."/>
            <person name="Lucas S."/>
            <person name="Lundell T."/>
            <person name="Martin R."/>
            <person name="McLaughlin D.J."/>
            <person name="Morgenstern I."/>
            <person name="Morin E."/>
            <person name="Murat C."/>
            <person name="Nagy L.G."/>
            <person name="Nolan M."/>
            <person name="Ohm R.A."/>
            <person name="Patyshakuliyeva A."/>
            <person name="Rokas A."/>
            <person name="Ruiz-Duenas F.J."/>
            <person name="Sabat G."/>
            <person name="Salamov A."/>
            <person name="Samejima M."/>
            <person name="Schmutz J."/>
            <person name="Slot J.C."/>
            <person name="St John F."/>
            <person name="Stenlid J."/>
            <person name="Sun H."/>
            <person name="Sun S."/>
            <person name="Syed K."/>
            <person name="Tsang A."/>
            <person name="Wiebenga A."/>
            <person name="Young D."/>
            <person name="Pisabarro A."/>
            <person name="Eastwood D.C."/>
            <person name="Martin F."/>
            <person name="Cullen D."/>
            <person name="Grigoriev I.V."/>
            <person name="Hibbett D.S."/>
        </authorList>
    </citation>
    <scope>NUCLEOTIDE SEQUENCE [LARGE SCALE GENOMIC DNA]</scope>
    <source>
        <strain evidence="2">TFB10046</strain>
    </source>
</reference>
<accession>J0WN46</accession>
<name>J0WN46_AURST</name>
<protein>
    <submittedName>
        <fullName evidence="1">Uncharacterized protein</fullName>
    </submittedName>
</protein>
<proteinExistence type="predicted"/>
<dbReference type="Proteomes" id="UP000006514">
    <property type="component" value="Unassembled WGS sequence"/>
</dbReference>
<evidence type="ECO:0000313" key="1">
    <source>
        <dbReference type="EMBL" id="EJD33795.1"/>
    </source>
</evidence>
<feature type="non-terminal residue" evidence="1">
    <location>
        <position position="1"/>
    </location>
</feature>
<dbReference type="EMBL" id="JH688082">
    <property type="protein sequence ID" value="EJD33795.1"/>
    <property type="molecule type" value="Genomic_DNA"/>
</dbReference>
<keyword evidence="2" id="KW-1185">Reference proteome</keyword>
<dbReference type="AlphaFoldDB" id="J0WN46"/>
<feature type="non-terminal residue" evidence="1">
    <location>
        <position position="129"/>
    </location>
</feature>
<dbReference type="KEGG" id="adl:AURDEDRAFT_23073"/>
<gene>
    <name evidence="1" type="ORF">AURDEDRAFT_23073</name>
</gene>
<dbReference type="InParanoid" id="J0WN46"/>
<organism evidence="1 2">
    <name type="scientific">Auricularia subglabra (strain TFB-10046 / SS5)</name>
    <name type="common">White-rot fungus</name>
    <name type="synonym">Auricularia delicata (strain TFB10046)</name>
    <dbReference type="NCBI Taxonomy" id="717982"/>
    <lineage>
        <taxon>Eukaryota</taxon>
        <taxon>Fungi</taxon>
        <taxon>Dikarya</taxon>
        <taxon>Basidiomycota</taxon>
        <taxon>Agaricomycotina</taxon>
        <taxon>Agaricomycetes</taxon>
        <taxon>Auriculariales</taxon>
        <taxon>Auriculariaceae</taxon>
        <taxon>Auricularia</taxon>
    </lineage>
</organism>
<dbReference type="OrthoDB" id="3364670at2759"/>